<keyword evidence="1" id="KW-0378">Hydrolase</keyword>
<sequence length="122" mass="13897">MKQNDKSQENHEVSERILESRHLSDTYFKEENLRQRYDLPVAKHWTNILSSVDSKPVTIIIGSTGCGKTTQVPQLLLQENLCTRQEPCRIVVTQPRRIAAISVAQTVCAERAWKLGTICGYQ</sequence>
<accession>A0A1V9XAX8</accession>
<gene>
    <name evidence="1" type="ORF">BIW11_11469</name>
</gene>
<dbReference type="InterPro" id="IPR027417">
    <property type="entry name" value="P-loop_NTPase"/>
</dbReference>
<dbReference type="PANTHER" id="PTHR18934">
    <property type="entry name" value="ATP-DEPENDENT RNA HELICASE"/>
    <property type="match status" value="1"/>
</dbReference>
<keyword evidence="1" id="KW-0547">Nucleotide-binding</keyword>
<dbReference type="STRING" id="418985.A0A1V9XAX8"/>
<evidence type="ECO:0000313" key="1">
    <source>
        <dbReference type="EMBL" id="OQR70689.1"/>
    </source>
</evidence>
<protein>
    <submittedName>
        <fullName evidence="1">Putative ATP-dependent RNA helicase spindle-E-like</fullName>
    </submittedName>
</protein>
<dbReference type="PANTHER" id="PTHR18934:SF113">
    <property type="entry name" value="ATP-DEPENDENT RNA HELICASE TDRD9"/>
    <property type="match status" value="1"/>
</dbReference>
<keyword evidence="2" id="KW-1185">Reference proteome</keyword>
<dbReference type="OrthoDB" id="6507917at2759"/>
<dbReference type="InParanoid" id="A0A1V9XAX8"/>
<keyword evidence="1" id="KW-0067">ATP-binding</keyword>
<organism evidence="1 2">
    <name type="scientific">Tropilaelaps mercedesae</name>
    <dbReference type="NCBI Taxonomy" id="418985"/>
    <lineage>
        <taxon>Eukaryota</taxon>
        <taxon>Metazoa</taxon>
        <taxon>Ecdysozoa</taxon>
        <taxon>Arthropoda</taxon>
        <taxon>Chelicerata</taxon>
        <taxon>Arachnida</taxon>
        <taxon>Acari</taxon>
        <taxon>Parasitiformes</taxon>
        <taxon>Mesostigmata</taxon>
        <taxon>Gamasina</taxon>
        <taxon>Dermanyssoidea</taxon>
        <taxon>Laelapidae</taxon>
        <taxon>Tropilaelaps</taxon>
    </lineage>
</organism>
<dbReference type="Gene3D" id="3.40.50.300">
    <property type="entry name" value="P-loop containing nucleotide triphosphate hydrolases"/>
    <property type="match status" value="1"/>
</dbReference>
<proteinExistence type="predicted"/>
<evidence type="ECO:0000313" key="2">
    <source>
        <dbReference type="Proteomes" id="UP000192247"/>
    </source>
</evidence>
<dbReference type="CDD" id="cd17917">
    <property type="entry name" value="DEXHc_RHA-like"/>
    <property type="match status" value="1"/>
</dbReference>
<reference evidence="1 2" key="1">
    <citation type="journal article" date="2017" name="Gigascience">
        <title>Draft genome of the honey bee ectoparasitic mite, Tropilaelaps mercedesae, is shaped by the parasitic life history.</title>
        <authorList>
            <person name="Dong X."/>
            <person name="Armstrong S.D."/>
            <person name="Xia D."/>
            <person name="Makepeace B.L."/>
            <person name="Darby A.C."/>
            <person name="Kadowaki T."/>
        </authorList>
    </citation>
    <scope>NUCLEOTIDE SEQUENCE [LARGE SCALE GENOMIC DNA]</scope>
    <source>
        <strain evidence="1">Wuxi-XJTLU</strain>
    </source>
</reference>
<feature type="non-terminal residue" evidence="1">
    <location>
        <position position="122"/>
    </location>
</feature>
<dbReference type="GO" id="GO:0003723">
    <property type="term" value="F:RNA binding"/>
    <property type="evidence" value="ECO:0007669"/>
    <property type="project" value="TreeGrafter"/>
</dbReference>
<name>A0A1V9XAX8_9ACAR</name>
<dbReference type="AlphaFoldDB" id="A0A1V9XAX8"/>
<keyword evidence="1" id="KW-0347">Helicase</keyword>
<comment type="caution">
    <text evidence="1">The sequence shown here is derived from an EMBL/GenBank/DDBJ whole genome shotgun (WGS) entry which is preliminary data.</text>
</comment>
<dbReference type="Proteomes" id="UP000192247">
    <property type="component" value="Unassembled WGS sequence"/>
</dbReference>
<dbReference type="SUPFAM" id="SSF52540">
    <property type="entry name" value="P-loop containing nucleoside triphosphate hydrolases"/>
    <property type="match status" value="1"/>
</dbReference>
<dbReference type="EMBL" id="MNPL01016588">
    <property type="protein sequence ID" value="OQR70689.1"/>
    <property type="molecule type" value="Genomic_DNA"/>
</dbReference>
<dbReference type="GO" id="GO:0004386">
    <property type="term" value="F:helicase activity"/>
    <property type="evidence" value="ECO:0007669"/>
    <property type="project" value="UniProtKB-KW"/>
</dbReference>